<dbReference type="Proteomes" id="UP000295707">
    <property type="component" value="Unassembled WGS sequence"/>
</dbReference>
<proteinExistence type="predicted"/>
<name>A0A4R1HNU8_9GAMM</name>
<protein>
    <submittedName>
        <fullName evidence="1">Uncharacterized protein</fullName>
    </submittedName>
</protein>
<reference evidence="1 2" key="1">
    <citation type="submission" date="2019-03" db="EMBL/GenBank/DDBJ databases">
        <title>Genomic Encyclopedia of Type Strains, Phase IV (KMG-IV): sequencing the most valuable type-strain genomes for metagenomic binning, comparative biology and taxonomic classification.</title>
        <authorList>
            <person name="Goeker M."/>
        </authorList>
    </citation>
    <scope>NUCLEOTIDE SEQUENCE [LARGE SCALE GENOMIC DNA]</scope>
    <source>
        <strain evidence="1 2">DSM 19610</strain>
    </source>
</reference>
<accession>A0A4R1HNU8</accession>
<dbReference type="EMBL" id="SMFX01000001">
    <property type="protein sequence ID" value="TCK18952.1"/>
    <property type="molecule type" value="Genomic_DNA"/>
</dbReference>
<dbReference type="InterPro" id="IPR008947">
    <property type="entry name" value="PLipase_C/P1_nuclease_dom_sf"/>
</dbReference>
<dbReference type="Gene3D" id="1.10.575.10">
    <property type="entry name" value="P1 Nuclease"/>
    <property type="match status" value="1"/>
</dbReference>
<comment type="caution">
    <text evidence="1">The sequence shown here is derived from an EMBL/GenBank/DDBJ whole genome shotgun (WGS) entry which is preliminary data.</text>
</comment>
<sequence length="354" mass="39847">MTNRLFSCLWVFLLFYPCFVLAYEVDTHGLMTFKAFENSDFDSYESITRLGIDPNMESPFGEDYFDVAGTTVRKRPADKSVYMRRILRQNLGLSQQAQFKILGWLMRGAIREDDFTPKIFPCGLEADNPQDDPYGNIDRPINHFFDPVNNRELTIGVDPRETAVNWALGSSDAFATPPPDNSGRRNHFTVRDAREAMFRALTGQRLTDPVKAIGPGDTGSTPNNATEAEAFRKAYWATTFRALGDVMHLIEDMAQPQHTRNDQHSGLCFPFVQDVVTGHKSVYEDRMKARTLSGIEYNSANASKSQLDGLVYNGYPIPSFNRCEDVPAVETHGYLLDSRIYDAMADINDGLASC</sequence>
<dbReference type="SUPFAM" id="SSF48537">
    <property type="entry name" value="Phospholipase C/P1 nuclease"/>
    <property type="match status" value="1"/>
</dbReference>
<gene>
    <name evidence="1" type="ORF">DFR30_2240</name>
</gene>
<evidence type="ECO:0000313" key="2">
    <source>
        <dbReference type="Proteomes" id="UP000295707"/>
    </source>
</evidence>
<dbReference type="GO" id="GO:0016788">
    <property type="term" value="F:hydrolase activity, acting on ester bonds"/>
    <property type="evidence" value="ECO:0007669"/>
    <property type="project" value="InterPro"/>
</dbReference>
<keyword evidence="2" id="KW-1185">Reference proteome</keyword>
<organism evidence="1 2">
    <name type="scientific">Thiogranum longum</name>
    <dbReference type="NCBI Taxonomy" id="1537524"/>
    <lineage>
        <taxon>Bacteria</taxon>
        <taxon>Pseudomonadati</taxon>
        <taxon>Pseudomonadota</taxon>
        <taxon>Gammaproteobacteria</taxon>
        <taxon>Chromatiales</taxon>
        <taxon>Ectothiorhodospiraceae</taxon>
        <taxon>Thiogranum</taxon>
    </lineage>
</organism>
<dbReference type="AlphaFoldDB" id="A0A4R1HNU8"/>
<evidence type="ECO:0000313" key="1">
    <source>
        <dbReference type="EMBL" id="TCK18952.1"/>
    </source>
</evidence>